<keyword evidence="2" id="KW-1185">Reference proteome</keyword>
<dbReference type="RefSeq" id="XP_024574974.1">
    <property type="nucleotide sequence ID" value="XM_024724060.1"/>
</dbReference>
<dbReference type="AlphaFoldDB" id="A0A0P1ACI5"/>
<dbReference type="EMBL" id="CCYD01000322">
    <property type="protein sequence ID" value="CEG38605.1"/>
    <property type="molecule type" value="Genomic_DNA"/>
</dbReference>
<protein>
    <submittedName>
        <fullName evidence="1">Uncharacterized protein</fullName>
    </submittedName>
</protein>
<proteinExistence type="predicted"/>
<dbReference type="GeneID" id="36403723"/>
<evidence type="ECO:0000313" key="2">
    <source>
        <dbReference type="Proteomes" id="UP000054928"/>
    </source>
</evidence>
<sequence length="92" mass="10251">MFASDHIHDPVYATVYTDTSADIQRSDSPGSRISVLIEGLDELRVPVKLSDGWKPDAGVMNARTGNAHCMYELDGYDKDLTIPRREATIQQK</sequence>
<name>A0A0P1ACI5_PLAHL</name>
<evidence type="ECO:0000313" key="1">
    <source>
        <dbReference type="EMBL" id="CEG38605.1"/>
    </source>
</evidence>
<dbReference type="Proteomes" id="UP000054928">
    <property type="component" value="Unassembled WGS sequence"/>
</dbReference>
<reference evidence="2" key="1">
    <citation type="submission" date="2014-09" db="EMBL/GenBank/DDBJ databases">
        <authorList>
            <person name="Sharma Rahul"/>
            <person name="Thines Marco"/>
        </authorList>
    </citation>
    <scope>NUCLEOTIDE SEQUENCE [LARGE SCALE GENOMIC DNA]</scope>
</reference>
<accession>A0A0P1ACI5</accession>
<organism evidence="1 2">
    <name type="scientific">Plasmopara halstedii</name>
    <name type="common">Downy mildew of sunflower</name>
    <dbReference type="NCBI Taxonomy" id="4781"/>
    <lineage>
        <taxon>Eukaryota</taxon>
        <taxon>Sar</taxon>
        <taxon>Stramenopiles</taxon>
        <taxon>Oomycota</taxon>
        <taxon>Peronosporomycetes</taxon>
        <taxon>Peronosporales</taxon>
        <taxon>Peronosporaceae</taxon>
        <taxon>Plasmopara</taxon>
    </lineage>
</organism>